<organism evidence="3 4">
    <name type="scientific">Nocardia huaxiensis</name>
    <dbReference type="NCBI Taxonomy" id="2755382"/>
    <lineage>
        <taxon>Bacteria</taxon>
        <taxon>Bacillati</taxon>
        <taxon>Actinomycetota</taxon>
        <taxon>Actinomycetes</taxon>
        <taxon>Mycobacteriales</taxon>
        <taxon>Nocardiaceae</taxon>
        <taxon>Nocardia</taxon>
    </lineage>
</organism>
<dbReference type="Pfam" id="PF02575">
    <property type="entry name" value="YbaB_DNA_bd"/>
    <property type="match status" value="1"/>
</dbReference>
<gene>
    <name evidence="3" type="ORF">H0264_05950</name>
</gene>
<dbReference type="RefSeq" id="WP_181583028.1">
    <property type="nucleotide sequence ID" value="NZ_CP059399.1"/>
</dbReference>
<feature type="coiled-coil region" evidence="1">
    <location>
        <begin position="3"/>
        <end position="37"/>
    </location>
</feature>
<protein>
    <submittedName>
        <fullName evidence="3">YbaB/EbfC family nucleoid-associated protein</fullName>
    </submittedName>
</protein>
<evidence type="ECO:0000256" key="2">
    <source>
        <dbReference type="SAM" id="MobiDB-lite"/>
    </source>
</evidence>
<dbReference type="Proteomes" id="UP000515512">
    <property type="component" value="Chromosome"/>
</dbReference>
<dbReference type="InterPro" id="IPR004401">
    <property type="entry name" value="YbaB/EbfC"/>
</dbReference>
<reference evidence="3 4" key="1">
    <citation type="submission" date="2020-07" db="EMBL/GenBank/DDBJ databases">
        <authorList>
            <person name="Zhuang K."/>
            <person name="Ran Y."/>
        </authorList>
    </citation>
    <scope>NUCLEOTIDE SEQUENCE [LARGE SCALE GENOMIC DNA]</scope>
    <source>
        <strain evidence="3 4">WCH-YHL-001</strain>
    </source>
</reference>
<keyword evidence="4" id="KW-1185">Reference proteome</keyword>
<proteinExistence type="predicted"/>
<dbReference type="AlphaFoldDB" id="A0A7D6VKV3"/>
<dbReference type="Gene3D" id="3.30.1310.10">
    <property type="entry name" value="Nucleoid-associated protein YbaB-like domain"/>
    <property type="match status" value="1"/>
</dbReference>
<dbReference type="KEGG" id="nhu:H0264_05950"/>
<dbReference type="SUPFAM" id="SSF82607">
    <property type="entry name" value="YbaB-like"/>
    <property type="match status" value="1"/>
</dbReference>
<feature type="compositionally biased region" description="Basic and acidic residues" evidence="2">
    <location>
        <begin position="153"/>
        <end position="164"/>
    </location>
</feature>
<dbReference type="GO" id="GO:0003677">
    <property type="term" value="F:DNA binding"/>
    <property type="evidence" value="ECO:0007669"/>
    <property type="project" value="InterPro"/>
</dbReference>
<keyword evidence="1" id="KW-0175">Coiled coil</keyword>
<sequence>MPNERAKAEMHAVLEEVQEQMRQVARIQQERVQLTASVTVRKRVTVTVNADGTVIETKFGSGIADLSYAEIARAVTEAAQGASAEVARKGAELMQPFQERRSRLPKLSDLVEGMPDFGAMMPAAPPVSTAPLNSAERVAELENVSGAPEFEDVEVRPGRGRDGGVTDSGW</sequence>
<dbReference type="InterPro" id="IPR036894">
    <property type="entry name" value="YbaB-like_sf"/>
</dbReference>
<accession>A0A7D6VKV3</accession>
<feature type="region of interest" description="Disordered" evidence="2">
    <location>
        <begin position="145"/>
        <end position="170"/>
    </location>
</feature>
<evidence type="ECO:0000256" key="1">
    <source>
        <dbReference type="SAM" id="Coils"/>
    </source>
</evidence>
<evidence type="ECO:0000313" key="4">
    <source>
        <dbReference type="Proteomes" id="UP000515512"/>
    </source>
</evidence>
<dbReference type="EMBL" id="CP059399">
    <property type="protein sequence ID" value="QLY31850.1"/>
    <property type="molecule type" value="Genomic_DNA"/>
</dbReference>
<name>A0A7D6VKV3_9NOCA</name>
<evidence type="ECO:0000313" key="3">
    <source>
        <dbReference type="EMBL" id="QLY31850.1"/>
    </source>
</evidence>